<evidence type="ECO:0008006" key="3">
    <source>
        <dbReference type="Google" id="ProtNLM"/>
    </source>
</evidence>
<reference evidence="1 2" key="1">
    <citation type="submission" date="2009-12" db="EMBL/GenBank/DDBJ databases">
        <title>Genome Sequence of Prevotella timonensis CRIS 5C-B1.</title>
        <authorList>
            <person name="Durkin A.S."/>
            <person name="Madupu R."/>
            <person name="Torralba M."/>
            <person name="Methe B."/>
            <person name="Sutton G."/>
            <person name="Strausberg R.L."/>
            <person name="Nelson K.E."/>
        </authorList>
    </citation>
    <scope>NUCLEOTIDE SEQUENCE [LARGE SCALE GENOMIC DNA]</scope>
    <source>
        <strain evidence="1 2">CRIS 5C-B1</strain>
    </source>
</reference>
<sequence length="148" mass="17336">MNSKNRQAIKNRIILVTIVFTLCACDNHDFTFDEEKQTFYVYDMLSFYIEPDGEKELFYSYDIELKEKKKEKGIDTLDLNNISSKYQVEACFPNIDTVVNNPKRAVLTPDTRYRVLHMGMGRVYGVKYYQTDSTGKLKNEEEPKSSTR</sequence>
<name>D1VXD3_9BACT</name>
<gene>
    <name evidence="1" type="ORF">HMPREF9019_1561</name>
</gene>
<dbReference type="PROSITE" id="PS51257">
    <property type="entry name" value="PROKAR_LIPOPROTEIN"/>
    <property type="match status" value="1"/>
</dbReference>
<dbReference type="EMBL" id="ADEF01000011">
    <property type="protein sequence ID" value="EFA98217.1"/>
    <property type="molecule type" value="Genomic_DNA"/>
</dbReference>
<dbReference type="Proteomes" id="UP000004001">
    <property type="component" value="Unassembled WGS sequence"/>
</dbReference>
<comment type="caution">
    <text evidence="1">The sequence shown here is derived from an EMBL/GenBank/DDBJ whole genome shotgun (WGS) entry which is preliminary data.</text>
</comment>
<proteinExistence type="predicted"/>
<evidence type="ECO:0000313" key="2">
    <source>
        <dbReference type="Proteomes" id="UP000004001"/>
    </source>
</evidence>
<accession>D1VXD3</accession>
<evidence type="ECO:0000313" key="1">
    <source>
        <dbReference type="EMBL" id="EFA98217.1"/>
    </source>
</evidence>
<dbReference type="AlphaFoldDB" id="D1VXD3"/>
<organism evidence="1 2">
    <name type="scientific">Hoylesella timonensis CRIS 5C-B1</name>
    <dbReference type="NCBI Taxonomy" id="679189"/>
    <lineage>
        <taxon>Bacteria</taxon>
        <taxon>Pseudomonadati</taxon>
        <taxon>Bacteroidota</taxon>
        <taxon>Bacteroidia</taxon>
        <taxon>Bacteroidales</taxon>
        <taxon>Prevotellaceae</taxon>
        <taxon>Hoylesella</taxon>
    </lineage>
</organism>
<protein>
    <recommendedName>
        <fullName evidence="3">Lipoprotein</fullName>
    </recommendedName>
</protein>
<keyword evidence="2" id="KW-1185">Reference proteome</keyword>